<dbReference type="PANTHER" id="PTHR30514:SF20">
    <property type="entry name" value="TRANSCRIPTIONAL REGULATOR"/>
    <property type="match status" value="1"/>
</dbReference>
<dbReference type="PROSITE" id="PS51464">
    <property type="entry name" value="SIS"/>
    <property type="match status" value="1"/>
</dbReference>
<proteinExistence type="predicted"/>
<organism evidence="6 7">
    <name type="scientific">Hahella chejuensis (strain KCTC 2396)</name>
    <dbReference type="NCBI Taxonomy" id="349521"/>
    <lineage>
        <taxon>Bacteria</taxon>
        <taxon>Pseudomonadati</taxon>
        <taxon>Pseudomonadota</taxon>
        <taxon>Gammaproteobacteria</taxon>
        <taxon>Oceanospirillales</taxon>
        <taxon>Hahellaceae</taxon>
        <taxon>Hahella</taxon>
    </lineage>
</organism>
<evidence type="ECO:0000313" key="7">
    <source>
        <dbReference type="Proteomes" id="UP000000238"/>
    </source>
</evidence>
<dbReference type="InterPro" id="IPR009057">
    <property type="entry name" value="Homeodomain-like_sf"/>
</dbReference>
<evidence type="ECO:0000259" key="4">
    <source>
        <dbReference type="PROSITE" id="PS51071"/>
    </source>
</evidence>
<dbReference type="OrthoDB" id="9814005at2"/>
<evidence type="ECO:0000256" key="3">
    <source>
        <dbReference type="ARBA" id="ARBA00023163"/>
    </source>
</evidence>
<dbReference type="KEGG" id="hch:HCH_05772"/>
<dbReference type="InterPro" id="IPR036388">
    <property type="entry name" value="WH-like_DNA-bd_sf"/>
</dbReference>
<dbReference type="Pfam" id="PF01380">
    <property type="entry name" value="SIS"/>
    <property type="match status" value="1"/>
</dbReference>
<dbReference type="InterPro" id="IPR047640">
    <property type="entry name" value="RpiR-like"/>
</dbReference>
<dbReference type="eggNOG" id="COG1737">
    <property type="taxonomic scope" value="Bacteria"/>
</dbReference>
<dbReference type="GO" id="GO:0097367">
    <property type="term" value="F:carbohydrate derivative binding"/>
    <property type="evidence" value="ECO:0007669"/>
    <property type="project" value="InterPro"/>
</dbReference>
<name>Q2SAA1_HAHCH</name>
<protein>
    <submittedName>
        <fullName evidence="6">Transcriptional regulator</fullName>
    </submittedName>
</protein>
<keyword evidence="1" id="KW-0805">Transcription regulation</keyword>
<dbReference type="EMBL" id="CP000155">
    <property type="protein sequence ID" value="ABC32423.1"/>
    <property type="molecule type" value="Genomic_DNA"/>
</dbReference>
<dbReference type="InterPro" id="IPR001347">
    <property type="entry name" value="SIS_dom"/>
</dbReference>
<dbReference type="InterPro" id="IPR035472">
    <property type="entry name" value="RpiR-like_SIS"/>
</dbReference>
<gene>
    <name evidence="6" type="ordered locus">HCH_05772</name>
</gene>
<feature type="domain" description="SIS" evidence="5">
    <location>
        <begin position="140"/>
        <end position="282"/>
    </location>
</feature>
<dbReference type="GO" id="GO:1901135">
    <property type="term" value="P:carbohydrate derivative metabolic process"/>
    <property type="evidence" value="ECO:0007669"/>
    <property type="project" value="InterPro"/>
</dbReference>
<dbReference type="Gene3D" id="3.40.50.10490">
    <property type="entry name" value="Glucose-6-phosphate isomerase like protein, domain 1"/>
    <property type="match status" value="1"/>
</dbReference>
<evidence type="ECO:0000256" key="1">
    <source>
        <dbReference type="ARBA" id="ARBA00023015"/>
    </source>
</evidence>
<accession>Q2SAA1</accession>
<dbReference type="SUPFAM" id="SSF53697">
    <property type="entry name" value="SIS domain"/>
    <property type="match status" value="1"/>
</dbReference>
<sequence length="283" mass="31298">MSTAIKPTNLLELQQAITERYNDLSKRLKQIAQFVMDHPSTVAMETVSVIAEQAEVTPSALIRFAAAFGYDGFSEMQQLFRQKLVENSTSYRERIRLSSAQPVHSGKVTSHTILNEFVNGNLLSLEHLPEMVSGESMDAAIKLLHNAKAIHVLGMRRSFSVASYLTYALRQIKRRVYLIDGSGGMLQEQAAFLDKSDVLVAISYSPYAQETRAAVIKAYENGVPIISITDSRLSPLAPISSVYFDVKESEVRGFRSLTSSLCLAQALVIGMAYQIEQQQLGDG</sequence>
<evidence type="ECO:0000256" key="2">
    <source>
        <dbReference type="ARBA" id="ARBA00023125"/>
    </source>
</evidence>
<dbReference type="GO" id="GO:0003700">
    <property type="term" value="F:DNA-binding transcription factor activity"/>
    <property type="evidence" value="ECO:0007669"/>
    <property type="project" value="InterPro"/>
</dbReference>
<dbReference type="STRING" id="349521.HCH_05772"/>
<dbReference type="Proteomes" id="UP000000238">
    <property type="component" value="Chromosome"/>
</dbReference>
<dbReference type="GO" id="GO:0003677">
    <property type="term" value="F:DNA binding"/>
    <property type="evidence" value="ECO:0007669"/>
    <property type="project" value="UniProtKB-KW"/>
</dbReference>
<evidence type="ECO:0000313" key="6">
    <source>
        <dbReference type="EMBL" id="ABC32423.1"/>
    </source>
</evidence>
<dbReference type="AlphaFoldDB" id="Q2SAA1"/>
<dbReference type="Pfam" id="PF01418">
    <property type="entry name" value="HTH_6"/>
    <property type="match status" value="1"/>
</dbReference>
<dbReference type="PROSITE" id="PS51071">
    <property type="entry name" value="HTH_RPIR"/>
    <property type="match status" value="1"/>
</dbReference>
<feature type="domain" description="HTH rpiR-type" evidence="4">
    <location>
        <begin position="11"/>
        <end position="87"/>
    </location>
</feature>
<dbReference type="PANTHER" id="PTHR30514">
    <property type="entry name" value="GLUCOKINASE"/>
    <property type="match status" value="1"/>
</dbReference>
<dbReference type="RefSeq" id="WP_011399482.1">
    <property type="nucleotide sequence ID" value="NC_007645.1"/>
</dbReference>
<evidence type="ECO:0000259" key="5">
    <source>
        <dbReference type="PROSITE" id="PS51464"/>
    </source>
</evidence>
<dbReference type="HOGENOM" id="CLU_055769_1_3_6"/>
<reference evidence="6 7" key="1">
    <citation type="journal article" date="2005" name="Nucleic Acids Res.">
        <title>Genomic blueprint of Hahella chejuensis, a marine microbe producing an algicidal agent.</title>
        <authorList>
            <person name="Jeong H."/>
            <person name="Yim J.H."/>
            <person name="Lee C."/>
            <person name="Choi S.-H."/>
            <person name="Park Y.K."/>
            <person name="Yoon S.H."/>
            <person name="Hur C.-G."/>
            <person name="Kang H.-Y."/>
            <person name="Kim D."/>
            <person name="Lee H.H."/>
            <person name="Park K.H."/>
            <person name="Park S.-H."/>
            <person name="Park H.-S."/>
            <person name="Lee H.K."/>
            <person name="Oh T.K."/>
            <person name="Kim J.F."/>
        </authorList>
    </citation>
    <scope>NUCLEOTIDE SEQUENCE [LARGE SCALE GENOMIC DNA]</scope>
    <source>
        <strain evidence="6 7">KCTC 2396</strain>
    </source>
</reference>
<dbReference type="Gene3D" id="1.10.10.10">
    <property type="entry name" value="Winged helix-like DNA-binding domain superfamily/Winged helix DNA-binding domain"/>
    <property type="match status" value="1"/>
</dbReference>
<dbReference type="SUPFAM" id="SSF46689">
    <property type="entry name" value="Homeodomain-like"/>
    <property type="match status" value="1"/>
</dbReference>
<dbReference type="InterPro" id="IPR000281">
    <property type="entry name" value="HTH_RpiR"/>
</dbReference>
<keyword evidence="3" id="KW-0804">Transcription</keyword>
<keyword evidence="2" id="KW-0238">DNA-binding</keyword>
<dbReference type="CDD" id="cd05013">
    <property type="entry name" value="SIS_RpiR"/>
    <property type="match status" value="1"/>
</dbReference>
<dbReference type="InterPro" id="IPR046348">
    <property type="entry name" value="SIS_dom_sf"/>
</dbReference>
<keyword evidence="7" id="KW-1185">Reference proteome</keyword>